<accession>A0A2R8B0K2</accession>
<dbReference type="OrthoDB" id="8160435at2"/>
<feature type="chain" id="PRO_5015363495" description="DUF1190 domain-containing protein" evidence="2">
    <location>
        <begin position="22"/>
        <end position="196"/>
    </location>
</feature>
<proteinExistence type="predicted"/>
<evidence type="ECO:0000313" key="4">
    <source>
        <dbReference type="Proteomes" id="UP000244904"/>
    </source>
</evidence>
<feature type="signal peptide" evidence="2">
    <location>
        <begin position="1"/>
        <end position="21"/>
    </location>
</feature>
<dbReference type="Pfam" id="PF06693">
    <property type="entry name" value="DUF1190"/>
    <property type="match status" value="1"/>
</dbReference>
<evidence type="ECO:0000256" key="1">
    <source>
        <dbReference type="SAM" id="MobiDB-lite"/>
    </source>
</evidence>
<sequence length="196" mass="19929">MTKRSKTAALFIVGAAAFALSGCKEEKVDAQAFPDLDACIRSAKADNLFSEADCTSAFAEAQALHVETAPRYDSLQVCEEQYGEGNCGSEQQATSGGSGSIFMPLLTGYLIGNMLGGGRGIASQPLYKNANGRFSTPGGGTSFSSNSGKANLNPATFAKAPTTVGKPPMTKATAASRGGFGSSSTRSTGGLRGFGG</sequence>
<organism evidence="3 4">
    <name type="scientific">Pseudoprimorskyibacter insulae</name>
    <dbReference type="NCBI Taxonomy" id="1695997"/>
    <lineage>
        <taxon>Bacteria</taxon>
        <taxon>Pseudomonadati</taxon>
        <taxon>Pseudomonadota</taxon>
        <taxon>Alphaproteobacteria</taxon>
        <taxon>Rhodobacterales</taxon>
        <taxon>Paracoccaceae</taxon>
        <taxon>Pseudoprimorskyibacter</taxon>
    </lineage>
</organism>
<feature type="compositionally biased region" description="Low complexity" evidence="1">
    <location>
        <begin position="172"/>
        <end position="189"/>
    </location>
</feature>
<evidence type="ECO:0000313" key="3">
    <source>
        <dbReference type="EMBL" id="SPF81639.1"/>
    </source>
</evidence>
<reference evidence="4" key="1">
    <citation type="submission" date="2018-03" db="EMBL/GenBank/DDBJ databases">
        <authorList>
            <person name="Rodrigo-Torres L."/>
            <person name="Arahal R. D."/>
            <person name="Lucena T."/>
        </authorList>
    </citation>
    <scope>NUCLEOTIDE SEQUENCE [LARGE SCALE GENOMIC DNA]</scope>
    <source>
        <strain evidence="4">CECT 8871</strain>
    </source>
</reference>
<dbReference type="AlphaFoldDB" id="A0A2R8B0K2"/>
<keyword evidence="4" id="KW-1185">Reference proteome</keyword>
<keyword evidence="2" id="KW-0732">Signal</keyword>
<dbReference type="Proteomes" id="UP000244904">
    <property type="component" value="Unassembled WGS sequence"/>
</dbReference>
<dbReference type="RefSeq" id="WP_108887422.1">
    <property type="nucleotide sequence ID" value="NZ_OMOJ01000012.1"/>
</dbReference>
<feature type="region of interest" description="Disordered" evidence="1">
    <location>
        <begin position="158"/>
        <end position="196"/>
    </location>
</feature>
<dbReference type="EMBL" id="OMOJ01000012">
    <property type="protein sequence ID" value="SPF81639.1"/>
    <property type="molecule type" value="Genomic_DNA"/>
</dbReference>
<dbReference type="PROSITE" id="PS51257">
    <property type="entry name" value="PROKAR_LIPOPROTEIN"/>
    <property type="match status" value="1"/>
</dbReference>
<name>A0A2R8B0K2_9RHOB</name>
<protein>
    <recommendedName>
        <fullName evidence="5">DUF1190 domain-containing protein</fullName>
    </recommendedName>
</protein>
<dbReference type="InterPro" id="IPR009576">
    <property type="entry name" value="Biofilm_formation_YgiB"/>
</dbReference>
<evidence type="ECO:0000256" key="2">
    <source>
        <dbReference type="SAM" id="SignalP"/>
    </source>
</evidence>
<evidence type="ECO:0008006" key="5">
    <source>
        <dbReference type="Google" id="ProtNLM"/>
    </source>
</evidence>
<gene>
    <name evidence="3" type="ORF">PRI8871_03464</name>
</gene>